<feature type="coiled-coil region" evidence="1">
    <location>
        <begin position="18"/>
        <end position="45"/>
    </location>
</feature>
<organism evidence="2">
    <name type="scientific">Tetraselmis chuii</name>
    <dbReference type="NCBI Taxonomy" id="63592"/>
    <lineage>
        <taxon>Eukaryota</taxon>
        <taxon>Viridiplantae</taxon>
        <taxon>Chlorophyta</taxon>
        <taxon>core chlorophytes</taxon>
        <taxon>Chlorodendrophyceae</taxon>
        <taxon>Chlorodendrales</taxon>
        <taxon>Chlorodendraceae</taxon>
        <taxon>Tetraselmis</taxon>
    </lineage>
</organism>
<keyword evidence="1" id="KW-0175">Coiled coil</keyword>
<evidence type="ECO:0000256" key="1">
    <source>
        <dbReference type="SAM" id="Coils"/>
    </source>
</evidence>
<evidence type="ECO:0000313" key="2">
    <source>
        <dbReference type="EMBL" id="CAD9212445.1"/>
    </source>
</evidence>
<gene>
    <name evidence="2" type="ORF">TCHU04912_LOCUS14684</name>
</gene>
<name>A0A7S1X788_9CHLO</name>
<protein>
    <submittedName>
        <fullName evidence="2">Uncharacterized protein</fullName>
    </submittedName>
</protein>
<sequence>MDGVAGGGGIDGLNDYINDLVQDSLDEVNDKVEDAINNVNGIADDAKKRAGDAIDDARASTDERVGEVDMRSLRESLLLRLSGIQARRPVDVKRDGESFKLRDVIFDSNIP</sequence>
<reference evidence="2" key="1">
    <citation type="submission" date="2021-01" db="EMBL/GenBank/DDBJ databases">
        <authorList>
            <person name="Corre E."/>
            <person name="Pelletier E."/>
            <person name="Niang G."/>
            <person name="Scheremetjew M."/>
            <person name="Finn R."/>
            <person name="Kale V."/>
            <person name="Holt S."/>
            <person name="Cochrane G."/>
            <person name="Meng A."/>
            <person name="Brown T."/>
            <person name="Cohen L."/>
        </authorList>
    </citation>
    <scope>NUCLEOTIDE SEQUENCE</scope>
    <source>
        <strain evidence="2">PLY429</strain>
    </source>
</reference>
<accession>A0A7S1X788</accession>
<dbReference type="AlphaFoldDB" id="A0A7S1X788"/>
<dbReference type="EMBL" id="HBGG01028410">
    <property type="protein sequence ID" value="CAD9212445.1"/>
    <property type="molecule type" value="Transcribed_RNA"/>
</dbReference>
<proteinExistence type="predicted"/>